<feature type="compositionally biased region" description="Basic and acidic residues" evidence="11">
    <location>
        <begin position="140"/>
        <end position="152"/>
    </location>
</feature>
<comment type="subcellular location">
    <subcellularLocation>
        <location evidence="1">Mitochondrion membrane</location>
        <topology evidence="1">Multi-pass membrane protein</topology>
    </subcellularLocation>
</comment>
<dbReference type="InterPro" id="IPR023395">
    <property type="entry name" value="MCP_dom_sf"/>
</dbReference>
<dbReference type="PANTHER" id="PTHR45788">
    <property type="entry name" value="SUCCINATE/FUMARATE MITOCHONDRIAL TRANSPORTER-RELATED"/>
    <property type="match status" value="1"/>
</dbReference>
<dbReference type="Pfam" id="PF00153">
    <property type="entry name" value="Mito_carr"/>
    <property type="match status" value="3"/>
</dbReference>
<evidence type="ECO:0000256" key="9">
    <source>
        <dbReference type="PROSITE-ProRule" id="PRU00282"/>
    </source>
</evidence>
<dbReference type="PANTHER" id="PTHR45788:SF5">
    <property type="entry name" value="AFR253WP"/>
    <property type="match status" value="1"/>
</dbReference>
<dbReference type="Proteomes" id="UP000301737">
    <property type="component" value="Unassembled WGS sequence"/>
</dbReference>
<dbReference type="EMBL" id="BIMX01000016">
    <property type="protein sequence ID" value="GCF00234.1"/>
    <property type="molecule type" value="Genomic_DNA"/>
</dbReference>
<comment type="similarity">
    <text evidence="2 10">Belongs to the mitochondrial carrier (TC 2.A.29) family.</text>
</comment>
<keyword evidence="4 9" id="KW-0812">Transmembrane</keyword>
<evidence type="ECO:0000256" key="5">
    <source>
        <dbReference type="ARBA" id="ARBA00022737"/>
    </source>
</evidence>
<feature type="repeat" description="Solcar" evidence="9">
    <location>
        <begin position="246"/>
        <end position="332"/>
    </location>
</feature>
<evidence type="ECO:0000256" key="6">
    <source>
        <dbReference type="ARBA" id="ARBA00022989"/>
    </source>
</evidence>
<reference evidence="12 13" key="1">
    <citation type="submission" date="2019-01" db="EMBL/GenBank/DDBJ databases">
        <title>Draft Genome Sequencing of Zygosaccharomyces mellis Ca-7.</title>
        <authorList>
            <person name="Shiwa Y."/>
            <person name="Kanesaki Y."/>
            <person name="Ishige T."/>
            <person name="Mura K."/>
            <person name="Hori T."/>
            <person name="Tamura T."/>
        </authorList>
    </citation>
    <scope>NUCLEOTIDE SEQUENCE [LARGE SCALE GENOMIC DNA]</scope>
    <source>
        <strain evidence="12 13">Ca-7</strain>
    </source>
</reference>
<evidence type="ECO:0000256" key="7">
    <source>
        <dbReference type="ARBA" id="ARBA00023128"/>
    </source>
</evidence>
<comment type="caution">
    <text evidence="12">The sequence shown here is derived from an EMBL/GenBank/DDBJ whole genome shotgun (WGS) entry which is preliminary data.</text>
</comment>
<keyword evidence="7" id="KW-0496">Mitochondrion</keyword>
<evidence type="ECO:0000256" key="2">
    <source>
        <dbReference type="ARBA" id="ARBA00006375"/>
    </source>
</evidence>
<dbReference type="AlphaFoldDB" id="A0A4C2E8T6"/>
<dbReference type="InterPro" id="IPR049563">
    <property type="entry name" value="TXTP-like"/>
</dbReference>
<feature type="repeat" description="Solcar" evidence="9">
    <location>
        <begin position="103"/>
        <end position="239"/>
    </location>
</feature>
<sequence length="343" mass="38646">MAESNSEHHFQKGLTTEIIAGSAAAVFQNTISYPFEFLKTGLQLQRSLPGTAPFNMLHSVKTYFAGNSALNIAAIIKTTTRFTTFEKTCQMLRDPSLPTSTPLSGPRLLMAGTITGFMESLWIIPFENIKVTMIENGIKSSERSQQRQEKVDITNGKPQQEKKPKFHGTTSSGKLPLTPQEAAFLKYEKTPPLHFFPTIKEIFLTRGVQGFFKGSFPTIFRQMSNTAVRFTVYTSLKQWISPSKPLNEYYAFAIGLASSCAVVAITQPIDVIKTRMQSKYAWNTYKNSLNCAYRIFIEEGVGKFWKGWIPRLFKVGLSGGISFGVYQYVENLVNLMRLENYLE</sequence>
<dbReference type="Gene3D" id="1.50.40.10">
    <property type="entry name" value="Mitochondrial carrier domain"/>
    <property type="match status" value="1"/>
</dbReference>
<evidence type="ECO:0000256" key="4">
    <source>
        <dbReference type="ARBA" id="ARBA00022692"/>
    </source>
</evidence>
<dbReference type="GO" id="GO:0031966">
    <property type="term" value="C:mitochondrial membrane"/>
    <property type="evidence" value="ECO:0007669"/>
    <property type="project" value="UniProtKB-SubCell"/>
</dbReference>
<protein>
    <submittedName>
        <fullName evidence="12">Uncharacterized protein</fullName>
    </submittedName>
</protein>
<evidence type="ECO:0000313" key="12">
    <source>
        <dbReference type="EMBL" id="GCF00234.1"/>
    </source>
</evidence>
<keyword evidence="3 10" id="KW-0813">Transport</keyword>
<dbReference type="OrthoDB" id="44467at2759"/>
<keyword evidence="13" id="KW-1185">Reference proteome</keyword>
<keyword evidence="6" id="KW-1133">Transmembrane helix</keyword>
<keyword evidence="5" id="KW-0677">Repeat</keyword>
<organism evidence="12 13">
    <name type="scientific">Zygosaccharomyces mellis</name>
    <dbReference type="NCBI Taxonomy" id="42258"/>
    <lineage>
        <taxon>Eukaryota</taxon>
        <taxon>Fungi</taxon>
        <taxon>Dikarya</taxon>
        <taxon>Ascomycota</taxon>
        <taxon>Saccharomycotina</taxon>
        <taxon>Saccharomycetes</taxon>
        <taxon>Saccharomycetales</taxon>
        <taxon>Saccharomycetaceae</taxon>
        <taxon>Zygosaccharomyces</taxon>
    </lineage>
</organism>
<dbReference type="PROSITE" id="PS50920">
    <property type="entry name" value="SOLCAR"/>
    <property type="match status" value="3"/>
</dbReference>
<gene>
    <name evidence="12" type="ORF">ZYGM_002745</name>
</gene>
<evidence type="ECO:0000313" key="13">
    <source>
        <dbReference type="Proteomes" id="UP000301737"/>
    </source>
</evidence>
<dbReference type="SUPFAM" id="SSF103506">
    <property type="entry name" value="Mitochondrial carrier"/>
    <property type="match status" value="1"/>
</dbReference>
<evidence type="ECO:0000256" key="11">
    <source>
        <dbReference type="SAM" id="MobiDB-lite"/>
    </source>
</evidence>
<proteinExistence type="inferred from homology"/>
<dbReference type="GO" id="GO:0006843">
    <property type="term" value="P:mitochondrial citrate transmembrane transport"/>
    <property type="evidence" value="ECO:0007669"/>
    <property type="project" value="TreeGrafter"/>
</dbReference>
<evidence type="ECO:0000256" key="1">
    <source>
        <dbReference type="ARBA" id="ARBA00004225"/>
    </source>
</evidence>
<evidence type="ECO:0000256" key="3">
    <source>
        <dbReference type="ARBA" id="ARBA00022448"/>
    </source>
</evidence>
<feature type="region of interest" description="Disordered" evidence="11">
    <location>
        <begin position="139"/>
        <end position="175"/>
    </location>
</feature>
<dbReference type="GO" id="GO:0071913">
    <property type="term" value="F:citrate secondary active transmembrane transporter activity"/>
    <property type="evidence" value="ECO:0007669"/>
    <property type="project" value="TreeGrafter"/>
</dbReference>
<evidence type="ECO:0000256" key="8">
    <source>
        <dbReference type="ARBA" id="ARBA00023136"/>
    </source>
</evidence>
<feature type="repeat" description="Solcar" evidence="9">
    <location>
        <begin position="12"/>
        <end position="91"/>
    </location>
</feature>
<evidence type="ECO:0000256" key="10">
    <source>
        <dbReference type="RuleBase" id="RU000488"/>
    </source>
</evidence>
<keyword evidence="8 9" id="KW-0472">Membrane</keyword>
<accession>A0A4C2E8T6</accession>
<dbReference type="InterPro" id="IPR018108">
    <property type="entry name" value="MCP_transmembrane"/>
</dbReference>
<name>A0A4C2E8T6_9SACH</name>